<name>C6HQM9_AJECH</name>
<dbReference type="Proteomes" id="UP000002624">
    <property type="component" value="Unassembled WGS sequence"/>
</dbReference>
<accession>C6HQM9</accession>
<dbReference type="AlphaFoldDB" id="C6HQM9"/>
<gene>
    <name evidence="1" type="ORF">HCDG_08701</name>
</gene>
<dbReference type="VEuPathDB" id="FungiDB:HCDG_08701"/>
<sequence length="201" mass="22790">MSRIVWDAKHQGLKSEHLTKFHQEFDIFARIVYVKIRTDDLRHRAGKEAATCFVESGEDTAPFIKKVVFYRQYLKTVQSPRNTYRKSSSCVNSSATSGWNDISNERIEPWGIYRLGGPKSVCPTQLHQEEGKPLCPKYPAVRIRKRPVLSKTSGGRDWEEGLLNPHLNHDGYFRTKPLANFFTLGKNPSLSGGLEIHAGCG</sequence>
<organism evidence="1 2">
    <name type="scientific">Ajellomyces capsulatus (strain H143)</name>
    <name type="common">Darling's disease fungus</name>
    <name type="synonym">Histoplasma capsulatum</name>
    <dbReference type="NCBI Taxonomy" id="544712"/>
    <lineage>
        <taxon>Eukaryota</taxon>
        <taxon>Fungi</taxon>
        <taxon>Dikarya</taxon>
        <taxon>Ascomycota</taxon>
        <taxon>Pezizomycotina</taxon>
        <taxon>Eurotiomycetes</taxon>
        <taxon>Eurotiomycetidae</taxon>
        <taxon>Onygenales</taxon>
        <taxon>Ajellomycetaceae</taxon>
        <taxon>Histoplasma</taxon>
    </lineage>
</organism>
<evidence type="ECO:0000313" key="1">
    <source>
        <dbReference type="EMBL" id="EER37250.1"/>
    </source>
</evidence>
<proteinExistence type="predicted"/>
<evidence type="ECO:0000313" key="2">
    <source>
        <dbReference type="Proteomes" id="UP000002624"/>
    </source>
</evidence>
<dbReference type="HOGENOM" id="CLU_1360073_0_0_1"/>
<dbReference type="EMBL" id="GG692435">
    <property type="protein sequence ID" value="EER37250.1"/>
    <property type="molecule type" value="Genomic_DNA"/>
</dbReference>
<protein>
    <submittedName>
        <fullName evidence="1">Uncharacterized protein</fullName>
    </submittedName>
</protein>
<reference evidence="2" key="1">
    <citation type="submission" date="2009-05" db="EMBL/GenBank/DDBJ databases">
        <title>The genome sequence of Ajellomyces capsulatus strain H143.</title>
        <authorList>
            <person name="Champion M."/>
            <person name="Cuomo C.A."/>
            <person name="Ma L.-J."/>
            <person name="Henn M.R."/>
            <person name="Sil A."/>
            <person name="Goldman B."/>
            <person name="Young S.K."/>
            <person name="Kodira C.D."/>
            <person name="Zeng Q."/>
            <person name="Koehrsen M."/>
            <person name="Alvarado L."/>
            <person name="Berlin A.M."/>
            <person name="Borenstein D."/>
            <person name="Chen Z."/>
            <person name="Engels R."/>
            <person name="Freedman E."/>
            <person name="Gellesch M."/>
            <person name="Goldberg J."/>
            <person name="Griggs A."/>
            <person name="Gujja S."/>
            <person name="Heiman D.I."/>
            <person name="Hepburn T.A."/>
            <person name="Howarth C."/>
            <person name="Jen D."/>
            <person name="Larson L."/>
            <person name="Lewis B."/>
            <person name="Mehta T."/>
            <person name="Park D."/>
            <person name="Pearson M."/>
            <person name="Roberts A."/>
            <person name="Saif S."/>
            <person name="Shea T.D."/>
            <person name="Shenoy N."/>
            <person name="Sisk P."/>
            <person name="Stolte C."/>
            <person name="Sykes S."/>
            <person name="Walk T."/>
            <person name="White J."/>
            <person name="Yandava C."/>
            <person name="Klein B."/>
            <person name="McEwen J.G."/>
            <person name="Puccia R."/>
            <person name="Goldman G.H."/>
            <person name="Felipe M.S."/>
            <person name="Nino-Vega G."/>
            <person name="San-Blas G."/>
            <person name="Taylor J.W."/>
            <person name="Mendoza L."/>
            <person name="Galagan J.E."/>
            <person name="Nusbaum C."/>
            <person name="Birren B.W."/>
        </authorList>
    </citation>
    <scope>NUCLEOTIDE SEQUENCE [LARGE SCALE GENOMIC DNA]</scope>
    <source>
        <strain evidence="2">H143</strain>
    </source>
</reference>